<protein>
    <submittedName>
        <fullName evidence="1">Uncharacterized protein</fullName>
    </submittedName>
</protein>
<keyword evidence="2" id="KW-1185">Reference proteome</keyword>
<organism evidence="1 2">
    <name type="scientific">Vigna mungo</name>
    <name type="common">Black gram</name>
    <name type="synonym">Phaseolus mungo</name>
    <dbReference type="NCBI Taxonomy" id="3915"/>
    <lineage>
        <taxon>Eukaryota</taxon>
        <taxon>Viridiplantae</taxon>
        <taxon>Streptophyta</taxon>
        <taxon>Embryophyta</taxon>
        <taxon>Tracheophyta</taxon>
        <taxon>Spermatophyta</taxon>
        <taxon>Magnoliopsida</taxon>
        <taxon>eudicotyledons</taxon>
        <taxon>Gunneridae</taxon>
        <taxon>Pentapetalae</taxon>
        <taxon>rosids</taxon>
        <taxon>fabids</taxon>
        <taxon>Fabales</taxon>
        <taxon>Fabaceae</taxon>
        <taxon>Papilionoideae</taxon>
        <taxon>50 kb inversion clade</taxon>
        <taxon>NPAAA clade</taxon>
        <taxon>indigoferoid/millettioid clade</taxon>
        <taxon>Phaseoleae</taxon>
        <taxon>Vigna</taxon>
    </lineage>
</organism>
<dbReference type="Proteomes" id="UP001374535">
    <property type="component" value="Chromosome 8"/>
</dbReference>
<gene>
    <name evidence="1" type="ORF">V8G54_026588</name>
</gene>
<evidence type="ECO:0000313" key="1">
    <source>
        <dbReference type="EMBL" id="WVZ00519.1"/>
    </source>
</evidence>
<name>A0AAQ3RMA7_VIGMU</name>
<proteinExistence type="predicted"/>
<reference evidence="1 2" key="1">
    <citation type="journal article" date="2023" name="Life. Sci Alliance">
        <title>Evolutionary insights into 3D genome organization and epigenetic landscape of Vigna mungo.</title>
        <authorList>
            <person name="Junaid A."/>
            <person name="Singh B."/>
            <person name="Bhatia S."/>
        </authorList>
    </citation>
    <scope>NUCLEOTIDE SEQUENCE [LARGE SCALE GENOMIC DNA]</scope>
    <source>
        <strain evidence="1">Urdbean</strain>
    </source>
</reference>
<evidence type="ECO:0000313" key="2">
    <source>
        <dbReference type="Proteomes" id="UP001374535"/>
    </source>
</evidence>
<dbReference type="EMBL" id="CP144693">
    <property type="protein sequence ID" value="WVZ00519.1"/>
    <property type="molecule type" value="Genomic_DNA"/>
</dbReference>
<accession>A0AAQ3RMA7</accession>
<sequence length="112" mass="12792">MVLSNTLNDSTKSRFCFTLHYHSISILSGIKDNTQTKPNHTSPFSSIFITQRHPFITCNSNTINTTHLHFHPISNIFHIQHMGSSILPFNSPISILNPLLFRSYLKYSNSTE</sequence>
<dbReference type="AlphaFoldDB" id="A0AAQ3RMA7"/>